<feature type="chain" id="PRO_5022928023" evidence="1">
    <location>
        <begin position="26"/>
        <end position="520"/>
    </location>
</feature>
<proteinExistence type="predicted"/>
<gene>
    <name evidence="2" type="ORF">FRD01_21115</name>
</gene>
<dbReference type="Proteomes" id="UP000321595">
    <property type="component" value="Chromosome"/>
</dbReference>
<reference evidence="2 3" key="1">
    <citation type="submission" date="2019-08" db="EMBL/GenBank/DDBJ databases">
        <authorList>
            <person name="Liang Q."/>
        </authorList>
    </citation>
    <scope>NUCLEOTIDE SEQUENCE [LARGE SCALE GENOMIC DNA]</scope>
    <source>
        <strain evidence="2 3">V1718</strain>
    </source>
</reference>
<dbReference type="EMBL" id="CP042467">
    <property type="protein sequence ID" value="QED29692.1"/>
    <property type="molecule type" value="Genomic_DNA"/>
</dbReference>
<organism evidence="2 3">
    <name type="scientific">Microvenator marinus</name>
    <dbReference type="NCBI Taxonomy" id="2600177"/>
    <lineage>
        <taxon>Bacteria</taxon>
        <taxon>Deltaproteobacteria</taxon>
        <taxon>Bradymonadales</taxon>
        <taxon>Microvenatoraceae</taxon>
        <taxon>Microvenator</taxon>
    </lineage>
</organism>
<evidence type="ECO:0000313" key="3">
    <source>
        <dbReference type="Proteomes" id="UP000321595"/>
    </source>
</evidence>
<evidence type="ECO:0000256" key="1">
    <source>
        <dbReference type="SAM" id="SignalP"/>
    </source>
</evidence>
<sequence>MRTRYQYFLGALLGASLFVGNPATAADFTNLLDAADDHDDLIEETYDPFDFNLETRVRMEFESATISRETACVPSDASLIGDAAQNNPRLIVDRGRCAEPRIISNKELDFSRQTTAIDIDLRAGIYKDLEFRLRVPYVFSSVAGMNYAAGVTAANSSVDPTDEVIGASARQFNSGDTQAQHVSNLSTFNGNRFFDVNGSEYERSGFADPSISLEWAPFNDERDDTKAKLLFGMAYKMPIAPVKAAGNKNVGEGMHELSWRIASSKRFNWIEPYFGLQYFLPFAATDSPIQRVDKNNQGQVFANPPQRGNITVGTEFIPHENTETGARYGIDLRFTFGYTSEGRNYTQLFDHMTNSSCNGKTLGDVLPQFDDQGQLSNLDDVACSWIVRQPSNADPVPIYNLGEALGDTSAWNTDGIMTVESYASFTGMLGVYLQPTKYFQLKGNVALTHNQEHFLSNARTGRDADDALESSPDDTVDLEGADATIEKNPVFNPTYDQTGNRFRIQENNIWSIFLTAALQF</sequence>
<evidence type="ECO:0000313" key="2">
    <source>
        <dbReference type="EMBL" id="QED29692.1"/>
    </source>
</evidence>
<feature type="signal peptide" evidence="1">
    <location>
        <begin position="1"/>
        <end position="25"/>
    </location>
</feature>
<dbReference type="OrthoDB" id="5482830at2"/>
<dbReference type="KEGG" id="bbae:FRD01_21115"/>
<protein>
    <submittedName>
        <fullName evidence="2">Uncharacterized protein</fullName>
    </submittedName>
</protein>
<dbReference type="AlphaFoldDB" id="A0A5B8XUS3"/>
<name>A0A5B8XUS3_9DELT</name>
<keyword evidence="3" id="KW-1185">Reference proteome</keyword>
<dbReference type="RefSeq" id="WP_146962925.1">
    <property type="nucleotide sequence ID" value="NZ_CP042467.1"/>
</dbReference>
<keyword evidence="1" id="KW-0732">Signal</keyword>
<accession>A0A5B8XUS3</accession>